<protein>
    <submittedName>
        <fullName evidence="2">ATP synthase F0 subunit 8</fullName>
    </submittedName>
</protein>
<proteinExistence type="predicted"/>
<reference evidence="2" key="1">
    <citation type="journal article" date="2006" name="BMC Genomics">
        <title>The complete mitochondrial genome of the common sea slater, Ligia oceanica (Crustacea, Isopoda) bears a novel gene order and unusual control region features.</title>
        <authorList>
            <person name="Kilpert F."/>
            <person name="Podsiadlowski L."/>
        </authorList>
    </citation>
    <scope>NUCLEOTIDE SEQUENCE</scope>
</reference>
<evidence type="ECO:0000256" key="1">
    <source>
        <dbReference type="SAM" id="Phobius"/>
    </source>
</evidence>
<accession>Q09TE8</accession>
<dbReference type="EMBL" id="DQ442914">
    <property type="protein sequence ID" value="ABD95372.1"/>
    <property type="molecule type" value="Genomic_DNA"/>
</dbReference>
<feature type="transmembrane region" description="Helical" evidence="1">
    <location>
        <begin position="12"/>
        <end position="36"/>
    </location>
</feature>
<keyword evidence="1" id="KW-0472">Membrane</keyword>
<keyword evidence="1" id="KW-1133">Transmembrane helix</keyword>
<gene>
    <name evidence="2" type="primary">ATP8</name>
</gene>
<name>Q09TE8_LIGOC</name>
<keyword evidence="2" id="KW-0496">Mitochondrion</keyword>
<geneLocation type="mitochondrion" evidence="2"/>
<keyword evidence="1" id="KW-0812">Transmembrane</keyword>
<evidence type="ECO:0000313" key="2">
    <source>
        <dbReference type="EMBL" id="ABD95372.1"/>
    </source>
</evidence>
<sequence length="50" mass="6045">MPQMAPMPWVTLFIFTLLALFMYMTFIYFSANWTVFGIQEVKKSFKVDWK</sequence>
<dbReference type="AlphaFoldDB" id="Q09TE8"/>
<organism evidence="2">
    <name type="scientific">Ligia oceanica</name>
    <name type="common">Common sea slater</name>
    <name type="synonym">Oniscus oceanica</name>
    <dbReference type="NCBI Taxonomy" id="96856"/>
    <lineage>
        <taxon>Eukaryota</taxon>
        <taxon>Metazoa</taxon>
        <taxon>Ecdysozoa</taxon>
        <taxon>Arthropoda</taxon>
        <taxon>Crustacea</taxon>
        <taxon>Multicrustacea</taxon>
        <taxon>Malacostraca</taxon>
        <taxon>Eumalacostraca</taxon>
        <taxon>Peracarida</taxon>
        <taxon>Isopoda</taxon>
        <taxon>Oniscidea</taxon>
        <taxon>Diplocheta</taxon>
        <taxon>Ligiidae</taxon>
        <taxon>Ligia</taxon>
    </lineage>
</organism>